<name>A0ABX6K2B4_9MICO</name>
<sequence length="111" mass="12529">MAKGKVIAVHKDTHDLVKEVRHYDPAPPSEAEMEQTSGVKNDWVKDYPKRLGEFGVRMRREFADQLRVLQADLDISLGAIKELQDLDEEIARQLKALNSDVPTSKAPKAHP</sequence>
<dbReference type="EMBL" id="CP049933">
    <property type="protein sequence ID" value="QIM19339.1"/>
    <property type="molecule type" value="Genomic_DNA"/>
</dbReference>
<dbReference type="Proteomes" id="UP000503441">
    <property type="component" value="Chromosome"/>
</dbReference>
<reference evidence="1 2" key="1">
    <citation type="submission" date="2020-03" db="EMBL/GenBank/DDBJ databases">
        <title>Leucobacter sp. nov., isolated from beetles.</title>
        <authorList>
            <person name="Hyun D.-W."/>
            <person name="Bae J.-W."/>
        </authorList>
    </citation>
    <scope>NUCLEOTIDE SEQUENCE [LARGE SCALE GENOMIC DNA]</scope>
    <source>
        <strain evidence="1 2">HDW9A</strain>
    </source>
</reference>
<gene>
    <name evidence="1" type="ORF">G7066_13540</name>
</gene>
<evidence type="ECO:0000313" key="2">
    <source>
        <dbReference type="Proteomes" id="UP000503441"/>
    </source>
</evidence>
<keyword evidence="2" id="KW-1185">Reference proteome</keyword>
<protein>
    <submittedName>
        <fullName evidence="1">Uncharacterized protein</fullName>
    </submittedName>
</protein>
<proteinExistence type="predicted"/>
<accession>A0ABX6K2B4</accession>
<evidence type="ECO:0000313" key="1">
    <source>
        <dbReference type="EMBL" id="QIM19339.1"/>
    </source>
</evidence>
<dbReference type="RefSeq" id="WP_166331582.1">
    <property type="nucleotide sequence ID" value="NZ_CP049933.1"/>
</dbReference>
<organism evidence="1 2">
    <name type="scientific">Leucobacter coleopterorum</name>
    <dbReference type="NCBI Taxonomy" id="2714933"/>
    <lineage>
        <taxon>Bacteria</taxon>
        <taxon>Bacillati</taxon>
        <taxon>Actinomycetota</taxon>
        <taxon>Actinomycetes</taxon>
        <taxon>Micrococcales</taxon>
        <taxon>Microbacteriaceae</taxon>
        <taxon>Leucobacter</taxon>
    </lineage>
</organism>